<dbReference type="PROSITE" id="PS00059">
    <property type="entry name" value="ADH_ZINC"/>
    <property type="match status" value="1"/>
</dbReference>
<organism evidence="7 8">
    <name type="scientific">Ideonella azotifigens</name>
    <dbReference type="NCBI Taxonomy" id="513160"/>
    <lineage>
        <taxon>Bacteria</taxon>
        <taxon>Pseudomonadati</taxon>
        <taxon>Pseudomonadota</taxon>
        <taxon>Betaproteobacteria</taxon>
        <taxon>Burkholderiales</taxon>
        <taxon>Sphaerotilaceae</taxon>
        <taxon>Ideonella</taxon>
    </lineage>
</organism>
<dbReference type="Gene3D" id="3.90.180.10">
    <property type="entry name" value="Medium-chain alcohol dehydrogenases, catalytic domain"/>
    <property type="match status" value="1"/>
</dbReference>
<evidence type="ECO:0000256" key="1">
    <source>
        <dbReference type="ARBA" id="ARBA00022723"/>
    </source>
</evidence>
<comment type="caution">
    <text evidence="7">The sequence shown here is derived from an EMBL/GenBank/DDBJ whole genome shotgun (WGS) entry which is preliminary data.</text>
</comment>
<dbReference type="PANTHER" id="PTHR43880">
    <property type="entry name" value="ALCOHOL DEHYDROGENASE"/>
    <property type="match status" value="1"/>
</dbReference>
<dbReference type="Pfam" id="PF08240">
    <property type="entry name" value="ADH_N"/>
    <property type="match status" value="1"/>
</dbReference>
<dbReference type="EMBL" id="BAAAEW010000014">
    <property type="protein sequence ID" value="GAA0752629.1"/>
    <property type="molecule type" value="Genomic_DNA"/>
</dbReference>
<dbReference type="Proteomes" id="UP001500279">
    <property type="component" value="Unassembled WGS sequence"/>
</dbReference>
<keyword evidence="3" id="KW-0560">Oxidoreductase</keyword>
<evidence type="ECO:0000313" key="7">
    <source>
        <dbReference type="EMBL" id="GAA0752629.1"/>
    </source>
</evidence>
<dbReference type="InterPro" id="IPR036291">
    <property type="entry name" value="NAD(P)-bd_dom_sf"/>
</dbReference>
<sequence length="369" mass="39269">MSIKISAAVAEAKGEPFQIQDLELDEPRADEVLVRIVACGVCQTDAHVWHQRLPTALPIVLGHEGSGIVERVGVAVTSLKPGDHVVLSYQACGHCQPCLKAHSPYCDHQAEVNFSGARLDGTIGVHRPAGSQAPAVRGHFFGQSSFATYALTTERNTVKVPVDMPLELLAPLGCGLQTGAGAVLNTFKMTAGETLAVFGVGAVGLAAIMAANAIAARAIIAVDVNEARLTLARELGATHTINPMEQDVGEALRAITGRGVNYVFETSGRSEMLAHALKGLATLGQIGFVAPGPHGVVELLKLSPGALVRFIIQGDAVPQLFIPELIRLYRSGRFPFDRLVRYYPFEKINEAFADSARGEVIKPILRMTS</sequence>
<evidence type="ECO:0000256" key="2">
    <source>
        <dbReference type="ARBA" id="ARBA00022833"/>
    </source>
</evidence>
<evidence type="ECO:0000259" key="6">
    <source>
        <dbReference type="SMART" id="SM00829"/>
    </source>
</evidence>
<dbReference type="InterPro" id="IPR013154">
    <property type="entry name" value="ADH-like_N"/>
</dbReference>
<evidence type="ECO:0000256" key="4">
    <source>
        <dbReference type="ARBA" id="ARBA00023027"/>
    </source>
</evidence>
<dbReference type="InterPro" id="IPR002328">
    <property type="entry name" value="ADH_Zn_CS"/>
</dbReference>
<keyword evidence="4" id="KW-0520">NAD</keyword>
<dbReference type="InterPro" id="IPR011032">
    <property type="entry name" value="GroES-like_sf"/>
</dbReference>
<keyword evidence="8" id="KW-1185">Reference proteome</keyword>
<dbReference type="SUPFAM" id="SSF50129">
    <property type="entry name" value="GroES-like"/>
    <property type="match status" value="1"/>
</dbReference>
<accession>A0ABN1K208</accession>
<dbReference type="PANTHER" id="PTHR43880:SF12">
    <property type="entry name" value="ALCOHOL DEHYDROGENASE CLASS-3"/>
    <property type="match status" value="1"/>
</dbReference>
<comment type="similarity">
    <text evidence="5">Belongs to the zinc-containing alcohol dehydrogenase family.</text>
</comment>
<proteinExistence type="inferred from homology"/>
<evidence type="ECO:0000256" key="5">
    <source>
        <dbReference type="RuleBase" id="RU361277"/>
    </source>
</evidence>
<dbReference type="Pfam" id="PF00107">
    <property type="entry name" value="ADH_zinc_N"/>
    <property type="match status" value="1"/>
</dbReference>
<evidence type="ECO:0000256" key="3">
    <source>
        <dbReference type="ARBA" id="ARBA00023002"/>
    </source>
</evidence>
<evidence type="ECO:0000313" key="8">
    <source>
        <dbReference type="Proteomes" id="UP001500279"/>
    </source>
</evidence>
<dbReference type="Gene3D" id="3.40.50.720">
    <property type="entry name" value="NAD(P)-binding Rossmann-like Domain"/>
    <property type="match status" value="1"/>
</dbReference>
<name>A0ABN1K208_9BURK</name>
<keyword evidence="2 5" id="KW-0862">Zinc</keyword>
<dbReference type="SUPFAM" id="SSF51735">
    <property type="entry name" value="NAD(P)-binding Rossmann-fold domains"/>
    <property type="match status" value="1"/>
</dbReference>
<comment type="cofactor">
    <cofactor evidence="5">
        <name>Zn(2+)</name>
        <dbReference type="ChEBI" id="CHEBI:29105"/>
    </cofactor>
</comment>
<dbReference type="InterPro" id="IPR013149">
    <property type="entry name" value="ADH-like_C"/>
</dbReference>
<dbReference type="InterPro" id="IPR020843">
    <property type="entry name" value="ER"/>
</dbReference>
<reference evidence="7 8" key="1">
    <citation type="journal article" date="2019" name="Int. J. Syst. Evol. Microbiol.">
        <title>The Global Catalogue of Microorganisms (GCM) 10K type strain sequencing project: providing services to taxonomists for standard genome sequencing and annotation.</title>
        <authorList>
            <consortium name="The Broad Institute Genomics Platform"/>
            <consortium name="The Broad Institute Genome Sequencing Center for Infectious Disease"/>
            <person name="Wu L."/>
            <person name="Ma J."/>
        </authorList>
    </citation>
    <scope>NUCLEOTIDE SEQUENCE [LARGE SCALE GENOMIC DNA]</scope>
    <source>
        <strain evidence="7 8">JCM 15503</strain>
    </source>
</reference>
<keyword evidence="1 5" id="KW-0479">Metal-binding</keyword>
<dbReference type="RefSeq" id="WP_141288565.1">
    <property type="nucleotide sequence ID" value="NZ_BAAAEW010000014.1"/>
</dbReference>
<protein>
    <submittedName>
        <fullName evidence="7">NAD(P)-dependent alcohol dehydrogenase</fullName>
    </submittedName>
</protein>
<dbReference type="SMART" id="SM00829">
    <property type="entry name" value="PKS_ER"/>
    <property type="match status" value="1"/>
</dbReference>
<gene>
    <name evidence="7" type="ORF">GCM10009107_26670</name>
</gene>
<dbReference type="CDD" id="cd08278">
    <property type="entry name" value="benzyl_alcohol_DH"/>
    <property type="match status" value="1"/>
</dbReference>
<feature type="domain" description="Enoyl reductase (ER)" evidence="6">
    <location>
        <begin position="14"/>
        <end position="365"/>
    </location>
</feature>